<organism evidence="2 3">
    <name type="scientific">Austropuccinia psidii MF-1</name>
    <dbReference type="NCBI Taxonomy" id="1389203"/>
    <lineage>
        <taxon>Eukaryota</taxon>
        <taxon>Fungi</taxon>
        <taxon>Dikarya</taxon>
        <taxon>Basidiomycota</taxon>
        <taxon>Pucciniomycotina</taxon>
        <taxon>Pucciniomycetes</taxon>
        <taxon>Pucciniales</taxon>
        <taxon>Sphaerophragmiaceae</taxon>
        <taxon>Austropuccinia</taxon>
    </lineage>
</organism>
<dbReference type="EMBL" id="AVOT02043324">
    <property type="protein sequence ID" value="MBW0538745.1"/>
    <property type="molecule type" value="Genomic_DNA"/>
</dbReference>
<name>A0A9Q3FJS0_9BASI</name>
<feature type="region of interest" description="Disordered" evidence="1">
    <location>
        <begin position="1"/>
        <end position="26"/>
    </location>
</feature>
<keyword evidence="3" id="KW-1185">Reference proteome</keyword>
<evidence type="ECO:0000256" key="1">
    <source>
        <dbReference type="SAM" id="MobiDB-lite"/>
    </source>
</evidence>
<accession>A0A9Q3FJS0</accession>
<proteinExistence type="predicted"/>
<gene>
    <name evidence="2" type="ORF">O181_078460</name>
</gene>
<dbReference type="Proteomes" id="UP000765509">
    <property type="component" value="Unassembled WGS sequence"/>
</dbReference>
<reference evidence="2" key="1">
    <citation type="submission" date="2021-03" db="EMBL/GenBank/DDBJ databases">
        <title>Draft genome sequence of rust myrtle Austropuccinia psidii MF-1, a brazilian biotype.</title>
        <authorList>
            <person name="Quecine M.C."/>
            <person name="Pachon D.M.R."/>
            <person name="Bonatelli M.L."/>
            <person name="Correr F.H."/>
            <person name="Franceschini L.M."/>
            <person name="Leite T.F."/>
            <person name="Margarido G.R.A."/>
            <person name="Almeida C.A."/>
            <person name="Ferrarezi J.A."/>
            <person name="Labate C.A."/>
        </authorList>
    </citation>
    <scope>NUCLEOTIDE SEQUENCE</scope>
    <source>
        <strain evidence="2">MF-1</strain>
    </source>
</reference>
<evidence type="ECO:0000313" key="3">
    <source>
        <dbReference type="Proteomes" id="UP000765509"/>
    </source>
</evidence>
<feature type="compositionally biased region" description="Pro residues" evidence="1">
    <location>
        <begin position="14"/>
        <end position="26"/>
    </location>
</feature>
<protein>
    <submittedName>
        <fullName evidence="2">Uncharacterized protein</fullName>
    </submittedName>
</protein>
<evidence type="ECO:0000313" key="2">
    <source>
        <dbReference type="EMBL" id="MBW0538745.1"/>
    </source>
</evidence>
<comment type="caution">
    <text evidence="2">The sequence shown here is derived from an EMBL/GenBank/DDBJ whole genome shotgun (WGS) entry which is preliminary data.</text>
</comment>
<feature type="compositionally biased region" description="Polar residues" evidence="1">
    <location>
        <begin position="1"/>
        <end position="10"/>
    </location>
</feature>
<sequence>MSSKITQITQSSPSVPPTSSIPPPSPNQLLPVLPWIHQWGHPRKSPISTSKQLQPVASFSQRREDQLPFLFPYAKVFHRRKNWPVWVTREDPNIVSEGQMV</sequence>
<dbReference type="AlphaFoldDB" id="A0A9Q3FJS0"/>